<sequence>MNLYFTQDCFTRAVWWHTQLRSCRRLLTCYLSSSEKPQEISHKIEPGLFYRTSSFVL</sequence>
<organism evidence="1 2">
    <name type="scientific">Rattus norvegicus</name>
    <name type="common">Rat</name>
    <dbReference type="NCBI Taxonomy" id="10116"/>
    <lineage>
        <taxon>Eukaryota</taxon>
        <taxon>Metazoa</taxon>
        <taxon>Chordata</taxon>
        <taxon>Craniata</taxon>
        <taxon>Vertebrata</taxon>
        <taxon>Euteleostomi</taxon>
        <taxon>Mammalia</taxon>
        <taxon>Eutheria</taxon>
        <taxon>Euarchontoglires</taxon>
        <taxon>Glires</taxon>
        <taxon>Rodentia</taxon>
        <taxon>Myomorpha</taxon>
        <taxon>Muroidea</taxon>
        <taxon>Muridae</taxon>
        <taxon>Murinae</taxon>
        <taxon>Rattus</taxon>
    </lineage>
</organism>
<protein>
    <submittedName>
        <fullName evidence="1">RCG19932</fullName>
    </submittedName>
</protein>
<name>A6KTD6_RAT</name>
<proteinExistence type="predicted"/>
<gene>
    <name evidence="1" type="ORF">rCG_19932</name>
</gene>
<dbReference type="EMBL" id="CH474120">
    <property type="protein sequence ID" value="EDL83166.1"/>
    <property type="molecule type" value="Genomic_DNA"/>
</dbReference>
<dbReference type="Proteomes" id="UP000234681">
    <property type="component" value="Chromosome 17"/>
</dbReference>
<accession>A6KTD6</accession>
<evidence type="ECO:0000313" key="2">
    <source>
        <dbReference type="Proteomes" id="UP000234681"/>
    </source>
</evidence>
<reference evidence="1 2" key="1">
    <citation type="submission" date="2005-09" db="EMBL/GenBank/DDBJ databases">
        <authorList>
            <person name="Mural R.J."/>
            <person name="Li P.W."/>
            <person name="Adams M.D."/>
            <person name="Amanatides P.G."/>
            <person name="Baden-Tillson H."/>
            <person name="Barnstead M."/>
            <person name="Chin S.H."/>
            <person name="Dew I."/>
            <person name="Evans C.A."/>
            <person name="Ferriera S."/>
            <person name="Flanigan M."/>
            <person name="Fosler C."/>
            <person name="Glodek A."/>
            <person name="Gu Z."/>
            <person name="Holt R.A."/>
            <person name="Jennings D."/>
            <person name="Kraft C.L."/>
            <person name="Lu F."/>
            <person name="Nguyen T."/>
            <person name="Nusskern D.R."/>
            <person name="Pfannkoch C.M."/>
            <person name="Sitter C."/>
            <person name="Sutton G.G."/>
            <person name="Venter J.C."/>
            <person name="Wang Z."/>
            <person name="Woodage T."/>
            <person name="Zheng X.H."/>
            <person name="Zhong F."/>
        </authorList>
    </citation>
    <scope>NUCLEOTIDE SEQUENCE [LARGE SCALE GENOMIC DNA]</scope>
    <source>
        <strain>BN</strain>
        <strain evidence="2">Sprague-Dawley</strain>
    </source>
</reference>
<evidence type="ECO:0000313" key="1">
    <source>
        <dbReference type="EMBL" id="EDL83166.1"/>
    </source>
</evidence>
<dbReference type="AlphaFoldDB" id="A6KTD6"/>